<dbReference type="PROSITE" id="PS51257">
    <property type="entry name" value="PROKAR_LIPOPROTEIN"/>
    <property type="match status" value="1"/>
</dbReference>
<dbReference type="InterPro" id="IPR033932">
    <property type="entry name" value="YtcJ-like"/>
</dbReference>
<dbReference type="Proteomes" id="UP001597557">
    <property type="component" value="Unassembled WGS sequence"/>
</dbReference>
<dbReference type="CDD" id="cd01300">
    <property type="entry name" value="YtcJ_like"/>
    <property type="match status" value="1"/>
</dbReference>
<dbReference type="RefSeq" id="WP_377184443.1">
    <property type="nucleotide sequence ID" value="NZ_JBHUPD010000002.1"/>
</dbReference>
<dbReference type="InterPro" id="IPR011059">
    <property type="entry name" value="Metal-dep_hydrolase_composite"/>
</dbReference>
<keyword evidence="3" id="KW-1185">Reference proteome</keyword>
<sequence length="543" mass="60292">MKKLWPLLLVFVTACKQKEYNADLLVKNAVVYTVDSAFTVANTLVVDNGRIVAVGDSSTLTEKYLAREVMDAKGKAIYPGFIDAHAHFLEYGLGLKQVDLKGLKSWQQVLDTVKAYAERNPEGWVIGNGWDQNLWADHKFPDKAKLDQLFPVRPVILNRVDGHGAIVNQAALNIAGIKPGQNIAGGEIETVNGKLTGVLLDNAIGIITRKVPDPSDTLITSALLAAQHNCVAVGLTTVDDCGLPYTMVNTIAELQHRGSLKMRMYVLLSDRQENYDYLFKRGVFKTPGLNVRGFKVYADGALGSRGACLLEPYTDQAKWNGFLRAPQKHFEEVAKMIAAKGFQMATHAIGDSANRVMLKIYASVLRGKNDRRWRIEHAQVLSPADIKLFGEYNIIPSVQPTHATSDMNWAGQRLGPKRIKTAYAYKQLLEQNGWLPLGTDFPVENINPMYTFYAAVVRKDLKGLPAQGFQMENALTREEALRGMTIWAAKANFEEKEKGSIEVGKYADFVITDQDLMKAGNAALPNIKVLKTYINGEKVYERK</sequence>
<dbReference type="InterPro" id="IPR013108">
    <property type="entry name" value="Amidohydro_3"/>
</dbReference>
<organism evidence="2 3">
    <name type="scientific">Mucilaginibacter ximonensis</name>
    <dbReference type="NCBI Taxonomy" id="538021"/>
    <lineage>
        <taxon>Bacteria</taxon>
        <taxon>Pseudomonadati</taxon>
        <taxon>Bacteroidota</taxon>
        <taxon>Sphingobacteriia</taxon>
        <taxon>Sphingobacteriales</taxon>
        <taxon>Sphingobacteriaceae</taxon>
        <taxon>Mucilaginibacter</taxon>
    </lineage>
</organism>
<evidence type="ECO:0000313" key="3">
    <source>
        <dbReference type="Proteomes" id="UP001597557"/>
    </source>
</evidence>
<reference evidence="3" key="1">
    <citation type="journal article" date="2019" name="Int. J. Syst. Evol. Microbiol.">
        <title>The Global Catalogue of Microorganisms (GCM) 10K type strain sequencing project: providing services to taxonomists for standard genome sequencing and annotation.</title>
        <authorList>
            <consortium name="The Broad Institute Genomics Platform"/>
            <consortium name="The Broad Institute Genome Sequencing Center for Infectious Disease"/>
            <person name="Wu L."/>
            <person name="Ma J."/>
        </authorList>
    </citation>
    <scope>NUCLEOTIDE SEQUENCE [LARGE SCALE GENOMIC DNA]</scope>
    <source>
        <strain evidence="3">KCTC 22437</strain>
    </source>
</reference>
<dbReference type="PANTHER" id="PTHR22642:SF2">
    <property type="entry name" value="PROTEIN LONG AFTER FAR-RED 3"/>
    <property type="match status" value="1"/>
</dbReference>
<dbReference type="SUPFAM" id="SSF51338">
    <property type="entry name" value="Composite domain of metallo-dependent hydrolases"/>
    <property type="match status" value="1"/>
</dbReference>
<dbReference type="PANTHER" id="PTHR22642">
    <property type="entry name" value="IMIDAZOLONEPROPIONASE"/>
    <property type="match status" value="1"/>
</dbReference>
<dbReference type="EC" id="3.5.-.-" evidence="2"/>
<dbReference type="InterPro" id="IPR032466">
    <property type="entry name" value="Metal_Hydrolase"/>
</dbReference>
<dbReference type="Pfam" id="PF07969">
    <property type="entry name" value="Amidohydro_3"/>
    <property type="match status" value="1"/>
</dbReference>
<dbReference type="Gene3D" id="3.10.310.70">
    <property type="match status" value="1"/>
</dbReference>
<comment type="caution">
    <text evidence="2">The sequence shown here is derived from an EMBL/GenBank/DDBJ whole genome shotgun (WGS) entry which is preliminary data.</text>
</comment>
<accession>A0ABW5YC68</accession>
<dbReference type="EMBL" id="JBHUPD010000002">
    <property type="protein sequence ID" value="MFD2872599.1"/>
    <property type="molecule type" value="Genomic_DNA"/>
</dbReference>
<name>A0ABW5YC68_9SPHI</name>
<dbReference type="GO" id="GO:0016787">
    <property type="term" value="F:hydrolase activity"/>
    <property type="evidence" value="ECO:0007669"/>
    <property type="project" value="UniProtKB-KW"/>
</dbReference>
<evidence type="ECO:0000313" key="2">
    <source>
        <dbReference type="EMBL" id="MFD2872599.1"/>
    </source>
</evidence>
<proteinExistence type="predicted"/>
<gene>
    <name evidence="2" type="ORF">ACFS5N_08980</name>
</gene>
<dbReference type="SUPFAM" id="SSF51556">
    <property type="entry name" value="Metallo-dependent hydrolases"/>
    <property type="match status" value="1"/>
</dbReference>
<feature type="domain" description="Amidohydrolase 3" evidence="1">
    <location>
        <begin position="68"/>
        <end position="540"/>
    </location>
</feature>
<evidence type="ECO:0000259" key="1">
    <source>
        <dbReference type="Pfam" id="PF07969"/>
    </source>
</evidence>
<keyword evidence="2" id="KW-0378">Hydrolase</keyword>
<dbReference type="Gene3D" id="2.30.40.10">
    <property type="entry name" value="Urease, subunit C, domain 1"/>
    <property type="match status" value="1"/>
</dbReference>
<dbReference type="Gene3D" id="3.20.20.140">
    <property type="entry name" value="Metal-dependent hydrolases"/>
    <property type="match status" value="1"/>
</dbReference>
<protein>
    <submittedName>
        <fullName evidence="2">Amidohydrolase</fullName>
        <ecNumber evidence="2">3.5.-.-</ecNumber>
    </submittedName>
</protein>